<sequence>MPRKAPSQVRIDLPVPPPRPHERGVVQGVSAATLAAIARVEHRRLSRGDTYRSLRHWRRTAYQRGPWIIYPAADDDHGCCDWVGYCRGTLETVCHLLPPRARRELRAVIAPLDERFLARTLGDPYVAPDAPWWQRRLTY</sequence>
<dbReference type="Proteomes" id="UP001519310">
    <property type="component" value="Unassembled WGS sequence"/>
</dbReference>
<gene>
    <name evidence="1" type="ORF">J2Z77_004623</name>
</gene>
<protein>
    <submittedName>
        <fullName evidence="1">Uncharacterized protein</fullName>
    </submittedName>
</protein>
<organism evidence="1 2">
    <name type="scientific">Streptomyces avidinii</name>
    <dbReference type="NCBI Taxonomy" id="1895"/>
    <lineage>
        <taxon>Bacteria</taxon>
        <taxon>Bacillati</taxon>
        <taxon>Actinomycetota</taxon>
        <taxon>Actinomycetes</taxon>
        <taxon>Kitasatosporales</taxon>
        <taxon>Streptomycetaceae</taxon>
        <taxon>Streptomyces</taxon>
    </lineage>
</organism>
<keyword evidence="2" id="KW-1185">Reference proteome</keyword>
<evidence type="ECO:0000313" key="1">
    <source>
        <dbReference type="EMBL" id="MBP2038810.1"/>
    </source>
</evidence>
<accession>A0ABS4L9L0</accession>
<reference evidence="1 2" key="1">
    <citation type="submission" date="2021-03" db="EMBL/GenBank/DDBJ databases">
        <title>Genomic Encyclopedia of Type Strains, Phase IV (KMG-IV): sequencing the most valuable type-strain genomes for metagenomic binning, comparative biology and taxonomic classification.</title>
        <authorList>
            <person name="Goeker M."/>
        </authorList>
    </citation>
    <scope>NUCLEOTIDE SEQUENCE [LARGE SCALE GENOMIC DNA]</scope>
    <source>
        <strain evidence="1 2">DSM 40526</strain>
    </source>
</reference>
<comment type="caution">
    <text evidence="1">The sequence shown here is derived from an EMBL/GenBank/DDBJ whole genome shotgun (WGS) entry which is preliminary data.</text>
</comment>
<dbReference type="RefSeq" id="WP_189970667.1">
    <property type="nucleotide sequence ID" value="NZ_BMVL01000007.1"/>
</dbReference>
<name>A0ABS4L9L0_STRAV</name>
<proteinExistence type="predicted"/>
<evidence type="ECO:0000313" key="2">
    <source>
        <dbReference type="Proteomes" id="UP001519310"/>
    </source>
</evidence>
<dbReference type="EMBL" id="JAGGLQ010000009">
    <property type="protein sequence ID" value="MBP2038810.1"/>
    <property type="molecule type" value="Genomic_DNA"/>
</dbReference>